<dbReference type="Gene3D" id="3.30.2350.10">
    <property type="entry name" value="Pseudouridine synthase"/>
    <property type="match status" value="1"/>
</dbReference>
<dbReference type="GO" id="GO:0003723">
    <property type="term" value="F:RNA binding"/>
    <property type="evidence" value="ECO:0007669"/>
    <property type="project" value="InterPro"/>
</dbReference>
<evidence type="ECO:0000259" key="2">
    <source>
        <dbReference type="Pfam" id="PF00849"/>
    </source>
</evidence>
<dbReference type="GO" id="GO:0000455">
    <property type="term" value="P:enzyme-directed rRNA pseudouridine synthesis"/>
    <property type="evidence" value="ECO:0007669"/>
    <property type="project" value="TreeGrafter"/>
</dbReference>
<dbReference type="PANTHER" id="PTHR21600:SF87">
    <property type="entry name" value="RNA PSEUDOURIDYLATE SYNTHASE DOMAIN-CONTAINING PROTEIN 1"/>
    <property type="match status" value="1"/>
</dbReference>
<reference evidence="3 4" key="1">
    <citation type="journal article" date="2014" name="Antonie Van Leeuwenhoek">
        <title>Hyphomonas beringensis sp. nov. and Hyphomonas chukchiensis sp. nov., isolated from surface seawater of the Bering Sea and Chukchi Sea.</title>
        <authorList>
            <person name="Li C."/>
            <person name="Lai Q."/>
            <person name="Li G."/>
            <person name="Dong C."/>
            <person name="Wang J."/>
            <person name="Liao Y."/>
            <person name="Shao Z."/>
        </authorList>
    </citation>
    <scope>NUCLEOTIDE SEQUENCE [LARGE SCALE GENOMIC DNA]</scope>
    <source>
        <strain evidence="3 4">22II1-22F38</strain>
    </source>
</reference>
<evidence type="ECO:0000313" key="3">
    <source>
        <dbReference type="EMBL" id="KCZ59211.1"/>
    </source>
</evidence>
<dbReference type="InterPro" id="IPR006145">
    <property type="entry name" value="PsdUridine_synth_RsuA/RluA"/>
</dbReference>
<dbReference type="eggNOG" id="COG0564">
    <property type="taxonomic scope" value="Bacteria"/>
</dbReference>
<dbReference type="PROSITE" id="PS01129">
    <property type="entry name" value="PSI_RLU"/>
    <property type="match status" value="1"/>
</dbReference>
<keyword evidence="4" id="KW-1185">Reference proteome</keyword>
<name>A0A059DZ62_9PROT</name>
<dbReference type="Pfam" id="PF00849">
    <property type="entry name" value="PseudoU_synth_2"/>
    <property type="match status" value="1"/>
</dbReference>
<dbReference type="RefSeq" id="WP_035553755.1">
    <property type="nucleotide sequence ID" value="NZ_CAMYIB010000016.1"/>
</dbReference>
<comment type="caution">
    <text evidence="3">The sequence shown here is derived from an EMBL/GenBank/DDBJ whole genome shotgun (WGS) entry which is preliminary data.</text>
</comment>
<feature type="domain" description="Pseudouridine synthase RsuA/RluA-like" evidence="2">
    <location>
        <begin position="27"/>
        <end position="179"/>
    </location>
</feature>
<evidence type="ECO:0000313" key="4">
    <source>
        <dbReference type="Proteomes" id="UP000024547"/>
    </source>
</evidence>
<dbReference type="OrthoDB" id="9807829at2"/>
<proteinExistence type="inferred from homology"/>
<dbReference type="GO" id="GO:0009982">
    <property type="term" value="F:pseudouridine synthase activity"/>
    <property type="evidence" value="ECO:0007669"/>
    <property type="project" value="InterPro"/>
</dbReference>
<dbReference type="InterPro" id="IPR020103">
    <property type="entry name" value="PsdUridine_synth_cat_dom_sf"/>
</dbReference>
<gene>
    <name evidence="3" type="ORF">HY36_08005</name>
</gene>
<dbReference type="AlphaFoldDB" id="A0A059DZ62"/>
<dbReference type="GO" id="GO:0140098">
    <property type="term" value="F:catalytic activity, acting on RNA"/>
    <property type="evidence" value="ECO:0007669"/>
    <property type="project" value="UniProtKB-ARBA"/>
</dbReference>
<dbReference type="STRING" id="1280948.HY36_08005"/>
<protein>
    <recommendedName>
        <fullName evidence="2">Pseudouridine synthase RsuA/RluA-like domain-containing protein</fullName>
    </recommendedName>
</protein>
<dbReference type="SUPFAM" id="SSF55120">
    <property type="entry name" value="Pseudouridine synthase"/>
    <property type="match status" value="1"/>
</dbReference>
<dbReference type="Proteomes" id="UP000024547">
    <property type="component" value="Unassembled WGS sequence"/>
</dbReference>
<comment type="similarity">
    <text evidence="1">Belongs to the pseudouridine synthase RluA family.</text>
</comment>
<dbReference type="InterPro" id="IPR006224">
    <property type="entry name" value="PsdUridine_synth_RluA-like_CS"/>
</dbReference>
<organism evidence="3 4">
    <name type="scientific">Hyphomonas atlantica</name>
    <dbReference type="NCBI Taxonomy" id="1280948"/>
    <lineage>
        <taxon>Bacteria</taxon>
        <taxon>Pseudomonadati</taxon>
        <taxon>Pseudomonadota</taxon>
        <taxon>Alphaproteobacteria</taxon>
        <taxon>Hyphomonadales</taxon>
        <taxon>Hyphomonadaceae</taxon>
        <taxon>Hyphomonas</taxon>
    </lineage>
</organism>
<evidence type="ECO:0000256" key="1">
    <source>
        <dbReference type="ARBA" id="ARBA00010876"/>
    </source>
</evidence>
<sequence>MRNRPLPSLREADRAYVSSILLHEDSQVIVFDKPSGLAVQGGGGVEQSLDDLLVAFAKSNGKRPRLVHRLDRGTSGVIIVARTKPAAAFLSKEFSSRRARKTYVAVVEGKIPDGDEGVFDQPLVKVEEGGRPRMLIAKPDRKGKLSAATAWRVVSRTGNHAVLELSPETGRMHQIRAHLMGAGCPILGDHLYGTGQRSADRLMLHAQSLEITHPDGERRTFSAPVPSEFERVATRLGLALEYGT</sequence>
<dbReference type="InterPro" id="IPR050188">
    <property type="entry name" value="RluA_PseudoU_synthase"/>
</dbReference>
<dbReference type="EMBL" id="AWFH01000045">
    <property type="protein sequence ID" value="KCZ59211.1"/>
    <property type="molecule type" value="Genomic_DNA"/>
</dbReference>
<accession>A0A059DZ62</accession>
<dbReference type="PANTHER" id="PTHR21600">
    <property type="entry name" value="MITOCHONDRIAL RNA PSEUDOURIDINE SYNTHASE"/>
    <property type="match status" value="1"/>
</dbReference>
<dbReference type="CDD" id="cd02869">
    <property type="entry name" value="PseudoU_synth_RluA_like"/>
    <property type="match status" value="1"/>
</dbReference>
<dbReference type="PATRIC" id="fig|1280948.3.peg.2715"/>